<feature type="signal peptide" evidence="1">
    <location>
        <begin position="1"/>
        <end position="27"/>
    </location>
</feature>
<keyword evidence="1" id="KW-0732">Signal</keyword>
<dbReference type="AlphaFoldDB" id="A0A6N6VUZ0"/>
<evidence type="ECO:0000256" key="1">
    <source>
        <dbReference type="SAM" id="SignalP"/>
    </source>
</evidence>
<reference evidence="2 3" key="1">
    <citation type="submission" date="2019-10" db="EMBL/GenBank/DDBJ databases">
        <title>New species of Slilvanegrellaceae.</title>
        <authorList>
            <person name="Pitt A."/>
            <person name="Hahn M.W."/>
        </authorList>
    </citation>
    <scope>NUCLEOTIDE SEQUENCE [LARGE SCALE GENOMIC DNA]</scope>
    <source>
        <strain evidence="2 3">SP-Ram-0.45-NSY-1</strain>
    </source>
</reference>
<evidence type="ECO:0000313" key="2">
    <source>
        <dbReference type="EMBL" id="KAB8040400.1"/>
    </source>
</evidence>
<dbReference type="Proteomes" id="UP000437748">
    <property type="component" value="Unassembled WGS sequence"/>
</dbReference>
<name>A0A6N6VUZ0_9BACT</name>
<evidence type="ECO:0000313" key="3">
    <source>
        <dbReference type="Proteomes" id="UP000437748"/>
    </source>
</evidence>
<gene>
    <name evidence="2" type="ORF">GCL60_00355</name>
</gene>
<proteinExistence type="predicted"/>
<comment type="caution">
    <text evidence="2">The sequence shown here is derived from an EMBL/GenBank/DDBJ whole genome shotgun (WGS) entry which is preliminary data.</text>
</comment>
<sequence length="145" mass="16535">MFHFKKLYFLPIALTVINTTISFQAHAWTNLDSSYKVCNNFNYSLEIKRTSGYQMNTNNDHSADQVVNANQCVTIDFWAQWQSNGYDLDDALDFSVQSNGNEVGKFTIFVNSYLDGLTYSIKNNSNFVKHKYSGSSGHQGLINFE</sequence>
<dbReference type="RefSeq" id="WP_153417915.1">
    <property type="nucleotide sequence ID" value="NZ_WFLM01000001.1"/>
</dbReference>
<feature type="chain" id="PRO_5027071466" description="Secreted protein" evidence="1">
    <location>
        <begin position="28"/>
        <end position="145"/>
    </location>
</feature>
<protein>
    <recommendedName>
        <fullName evidence="4">Secreted protein</fullName>
    </recommendedName>
</protein>
<accession>A0A6N6VUZ0</accession>
<organism evidence="2 3">
    <name type="scientific">Silvanigrella paludirubra</name>
    <dbReference type="NCBI Taxonomy" id="2499159"/>
    <lineage>
        <taxon>Bacteria</taxon>
        <taxon>Pseudomonadati</taxon>
        <taxon>Bdellovibrionota</taxon>
        <taxon>Oligoflexia</taxon>
        <taxon>Silvanigrellales</taxon>
        <taxon>Silvanigrellaceae</taxon>
        <taxon>Silvanigrella</taxon>
    </lineage>
</organism>
<evidence type="ECO:0008006" key="4">
    <source>
        <dbReference type="Google" id="ProtNLM"/>
    </source>
</evidence>
<dbReference type="EMBL" id="WFLM01000001">
    <property type="protein sequence ID" value="KAB8040400.1"/>
    <property type="molecule type" value="Genomic_DNA"/>
</dbReference>
<keyword evidence="3" id="KW-1185">Reference proteome</keyword>